<evidence type="ECO:0000256" key="1">
    <source>
        <dbReference type="ARBA" id="ARBA00004496"/>
    </source>
</evidence>
<dbReference type="InterPro" id="IPR042185">
    <property type="entry name" value="Serpin_sf_2"/>
</dbReference>
<dbReference type="Proteomes" id="UP001178508">
    <property type="component" value="Chromosome 20"/>
</dbReference>
<dbReference type="InterPro" id="IPR000215">
    <property type="entry name" value="Serpin_fam"/>
</dbReference>
<keyword evidence="11" id="KW-1185">Reference proteome</keyword>
<dbReference type="InterPro" id="IPR023796">
    <property type="entry name" value="Serpin_dom"/>
</dbReference>
<accession>A0AAV1HAQ3</accession>
<dbReference type="PANTHER" id="PTHR11461">
    <property type="entry name" value="SERINE PROTEASE INHIBITOR, SERPIN"/>
    <property type="match status" value="1"/>
</dbReference>
<dbReference type="GO" id="GO:0004867">
    <property type="term" value="F:serine-type endopeptidase inhibitor activity"/>
    <property type="evidence" value="ECO:0007669"/>
    <property type="project" value="UniProtKB-KW"/>
</dbReference>
<evidence type="ECO:0000256" key="3">
    <source>
        <dbReference type="ARBA" id="ARBA00022490"/>
    </source>
</evidence>
<dbReference type="InterPro" id="IPR042178">
    <property type="entry name" value="Serpin_sf_1"/>
</dbReference>
<comment type="subunit">
    <text evidence="7">Forms a complex with the monomeric form of beta-tryptase.</text>
</comment>
<dbReference type="FunFam" id="3.30.497.10:FF:000001">
    <property type="entry name" value="Serine protease inhibitor"/>
    <property type="match status" value="1"/>
</dbReference>
<feature type="domain" description="Serpin" evidence="9">
    <location>
        <begin position="17"/>
        <end position="402"/>
    </location>
</feature>
<evidence type="ECO:0000256" key="8">
    <source>
        <dbReference type="ARBA" id="ARBA00039202"/>
    </source>
</evidence>
<keyword evidence="6" id="KW-0007">Acetylation</keyword>
<reference evidence="10" key="1">
    <citation type="submission" date="2023-08" db="EMBL/GenBank/DDBJ databases">
        <authorList>
            <person name="Alioto T."/>
            <person name="Alioto T."/>
            <person name="Gomez Garrido J."/>
        </authorList>
    </citation>
    <scope>NUCLEOTIDE SEQUENCE</scope>
</reference>
<dbReference type="FunFam" id="2.30.39.10:FF:000001">
    <property type="entry name" value="Serpin family B member 2"/>
    <property type="match status" value="1"/>
</dbReference>
<keyword evidence="4" id="KW-0646">Protease inhibitor</keyword>
<organism evidence="10 11">
    <name type="scientific">Xyrichtys novacula</name>
    <name type="common">Pearly razorfish</name>
    <name type="synonym">Hemipteronotus novacula</name>
    <dbReference type="NCBI Taxonomy" id="13765"/>
    <lineage>
        <taxon>Eukaryota</taxon>
        <taxon>Metazoa</taxon>
        <taxon>Chordata</taxon>
        <taxon>Craniata</taxon>
        <taxon>Vertebrata</taxon>
        <taxon>Euteleostomi</taxon>
        <taxon>Actinopterygii</taxon>
        <taxon>Neopterygii</taxon>
        <taxon>Teleostei</taxon>
        <taxon>Neoteleostei</taxon>
        <taxon>Acanthomorphata</taxon>
        <taxon>Eupercaria</taxon>
        <taxon>Labriformes</taxon>
        <taxon>Labridae</taxon>
        <taxon>Xyrichtys</taxon>
    </lineage>
</organism>
<keyword evidence="3" id="KW-0963">Cytoplasm</keyword>
<evidence type="ECO:0000259" key="9">
    <source>
        <dbReference type="SMART" id="SM00093"/>
    </source>
</evidence>
<dbReference type="SUPFAM" id="SSF56574">
    <property type="entry name" value="Serpins"/>
    <property type="match status" value="1"/>
</dbReference>
<protein>
    <recommendedName>
        <fullName evidence="8">Serpin B6</fullName>
    </recommendedName>
</protein>
<evidence type="ECO:0000256" key="4">
    <source>
        <dbReference type="ARBA" id="ARBA00022690"/>
    </source>
</evidence>
<gene>
    <name evidence="10" type="ORF">XNOV1_A032482</name>
</gene>
<name>A0AAV1HAQ3_XYRNO</name>
<evidence type="ECO:0000256" key="6">
    <source>
        <dbReference type="ARBA" id="ARBA00022990"/>
    </source>
</evidence>
<sequence length="403" mass="45457">MASPSTSLAKANSIFNLALFKQLSEDDQKANIFYSPFSISSALAMVMLGARGNTAAQMLEVLGFNERDQPKKPGEQMQMQSQQTGGVKDVHAEFGNLLTLLNDPSALYSLVTANRLYGDQSFKFHESFLADIKAHYSAELESVDFKTKAEEARININTWVKEKTQGKIEDLLSQGAINELTKLVLVNAIYFKGTWEQIFDKELTIDHPFRISKSDTKTVKMMCMEESFFYNSIPELNIKILEMPYKGRDLSMLIFLPDDIEDDTTGLEKLQKELTYQNFEQWTEKMDHGQVEVKFPRFKLEETYSMVETLKKLGMTDLFSSLSDFSGMSPVKGLAVSEVVHKAFVDVNEEGTEAAAATGVIMTLECAYIGKPFSFVADHPFLFFIKHKPSKTVLFAGRYCNPK</sequence>
<dbReference type="GO" id="GO:0005737">
    <property type="term" value="C:cytoplasm"/>
    <property type="evidence" value="ECO:0007669"/>
    <property type="project" value="UniProtKB-SubCell"/>
</dbReference>
<dbReference type="InterPro" id="IPR023795">
    <property type="entry name" value="Serpin_CS"/>
</dbReference>
<dbReference type="InterPro" id="IPR036186">
    <property type="entry name" value="Serpin_sf"/>
</dbReference>
<comment type="subcellular location">
    <subcellularLocation>
        <location evidence="1">Cytoplasm</location>
    </subcellularLocation>
</comment>
<evidence type="ECO:0000256" key="7">
    <source>
        <dbReference type="ARBA" id="ARBA00038828"/>
    </source>
</evidence>
<evidence type="ECO:0000256" key="5">
    <source>
        <dbReference type="ARBA" id="ARBA00022900"/>
    </source>
</evidence>
<evidence type="ECO:0000313" key="10">
    <source>
        <dbReference type="EMBL" id="CAJ1081849.1"/>
    </source>
</evidence>
<comment type="similarity">
    <text evidence="2">Belongs to the serpin family. Ov-serpin subfamily.</text>
</comment>
<keyword evidence="5" id="KW-0722">Serine protease inhibitor</keyword>
<dbReference type="PANTHER" id="PTHR11461:SF204">
    <property type="entry name" value="SERPIN B6"/>
    <property type="match status" value="1"/>
</dbReference>
<dbReference type="Gene3D" id="3.30.497.10">
    <property type="entry name" value="Antithrombin, subunit I, domain 2"/>
    <property type="match status" value="1"/>
</dbReference>
<evidence type="ECO:0000313" key="11">
    <source>
        <dbReference type="Proteomes" id="UP001178508"/>
    </source>
</evidence>
<dbReference type="Gene3D" id="2.30.39.10">
    <property type="entry name" value="Alpha-1-antitrypsin, domain 1"/>
    <property type="match status" value="1"/>
</dbReference>
<dbReference type="Pfam" id="PF00079">
    <property type="entry name" value="Serpin"/>
    <property type="match status" value="1"/>
</dbReference>
<evidence type="ECO:0000256" key="2">
    <source>
        <dbReference type="ARBA" id="ARBA00006426"/>
    </source>
</evidence>
<proteinExistence type="inferred from homology"/>
<dbReference type="AlphaFoldDB" id="A0AAV1HAQ3"/>
<dbReference type="GO" id="GO:0005615">
    <property type="term" value="C:extracellular space"/>
    <property type="evidence" value="ECO:0007669"/>
    <property type="project" value="InterPro"/>
</dbReference>
<dbReference type="PROSITE" id="PS00284">
    <property type="entry name" value="SERPIN"/>
    <property type="match status" value="1"/>
</dbReference>
<dbReference type="EMBL" id="OY660883">
    <property type="protein sequence ID" value="CAJ1081849.1"/>
    <property type="molecule type" value="Genomic_DNA"/>
</dbReference>
<dbReference type="SMART" id="SM00093">
    <property type="entry name" value="SERPIN"/>
    <property type="match status" value="1"/>
</dbReference>
<dbReference type="CDD" id="cd19956">
    <property type="entry name" value="serpinB"/>
    <property type="match status" value="1"/>
</dbReference>